<dbReference type="AlphaFoldDB" id="A0A6J6TAD8"/>
<gene>
    <name evidence="2" type="ORF">UFOPK2786_00960</name>
</gene>
<sequence>MSMARVEGLRIGDRYDIEQLMYKYCKAADMADADTQADLFHEDCRVLYSGSTWIEGREALRESLRKAFIRYVQTSHAVTNITIEFQDTDYATAESLITAWHRDAEGKEWTLHGRYIDSWKKDRHGWKMQTREIVAAGAENRDESSLNMLKRLTVSDGK</sequence>
<accession>A0A6J6TAD8</accession>
<dbReference type="InterPro" id="IPR011944">
    <property type="entry name" value="Steroid_delta5-4_isomerase"/>
</dbReference>
<reference evidence="2" key="1">
    <citation type="submission" date="2020-05" db="EMBL/GenBank/DDBJ databases">
        <authorList>
            <person name="Chiriac C."/>
            <person name="Salcher M."/>
            <person name="Ghai R."/>
            <person name="Kavagutti S V."/>
        </authorList>
    </citation>
    <scope>NUCLEOTIDE SEQUENCE</scope>
</reference>
<dbReference type="SUPFAM" id="SSF54427">
    <property type="entry name" value="NTF2-like"/>
    <property type="match status" value="1"/>
</dbReference>
<dbReference type="InterPro" id="IPR032710">
    <property type="entry name" value="NTF2-like_dom_sf"/>
</dbReference>
<evidence type="ECO:0000313" key="2">
    <source>
        <dbReference type="EMBL" id="CAB4744411.1"/>
    </source>
</evidence>
<dbReference type="NCBIfam" id="TIGR02246">
    <property type="entry name" value="SgcJ/EcaC family oxidoreductase"/>
    <property type="match status" value="1"/>
</dbReference>
<dbReference type="CDD" id="cd00531">
    <property type="entry name" value="NTF2_like"/>
    <property type="match status" value="1"/>
</dbReference>
<evidence type="ECO:0000259" key="1">
    <source>
        <dbReference type="Pfam" id="PF13577"/>
    </source>
</evidence>
<dbReference type="InterPro" id="IPR037401">
    <property type="entry name" value="SnoaL-like"/>
</dbReference>
<proteinExistence type="predicted"/>
<dbReference type="Pfam" id="PF13577">
    <property type="entry name" value="SnoaL_4"/>
    <property type="match status" value="1"/>
</dbReference>
<organism evidence="2">
    <name type="scientific">freshwater metagenome</name>
    <dbReference type="NCBI Taxonomy" id="449393"/>
    <lineage>
        <taxon>unclassified sequences</taxon>
        <taxon>metagenomes</taxon>
        <taxon>ecological metagenomes</taxon>
    </lineage>
</organism>
<name>A0A6J6TAD8_9ZZZZ</name>
<feature type="domain" description="SnoaL-like" evidence="1">
    <location>
        <begin position="12"/>
        <end position="131"/>
    </location>
</feature>
<protein>
    <submittedName>
        <fullName evidence="2">Unannotated protein</fullName>
    </submittedName>
</protein>
<dbReference type="EMBL" id="CAEZYW010000139">
    <property type="protein sequence ID" value="CAB4744411.1"/>
    <property type="molecule type" value="Genomic_DNA"/>
</dbReference>
<dbReference type="Gene3D" id="3.10.450.50">
    <property type="match status" value="1"/>
</dbReference>